<evidence type="ECO:0000313" key="1">
    <source>
        <dbReference type="EMBL" id="CAI6338891.1"/>
    </source>
</evidence>
<keyword evidence="2" id="KW-1185">Reference proteome</keyword>
<sequence length="114" mass="12589">MHINTLHSITTPARGNLVVILSGAANRRHLIATMLAMCRLRECQTVTWAAMQKIVKKTQILIRRSETGVSDGKGGGAEVVLLRDEQGCGDKQIFYSKYLKAMGGQRDGIILFLF</sequence>
<gene>
    <name evidence="1" type="ORF">PDIGIT_LOCUS12027</name>
</gene>
<proteinExistence type="predicted"/>
<dbReference type="Proteomes" id="UP001152607">
    <property type="component" value="Unassembled WGS sequence"/>
</dbReference>
<dbReference type="AlphaFoldDB" id="A0A9W4UQ08"/>
<dbReference type="EMBL" id="CAOQHR010000008">
    <property type="protein sequence ID" value="CAI6338891.1"/>
    <property type="molecule type" value="Genomic_DNA"/>
</dbReference>
<comment type="caution">
    <text evidence="1">The sequence shown here is derived from an EMBL/GenBank/DDBJ whole genome shotgun (WGS) entry which is preliminary data.</text>
</comment>
<organism evidence="1 2">
    <name type="scientific">Periconia digitata</name>
    <dbReference type="NCBI Taxonomy" id="1303443"/>
    <lineage>
        <taxon>Eukaryota</taxon>
        <taxon>Fungi</taxon>
        <taxon>Dikarya</taxon>
        <taxon>Ascomycota</taxon>
        <taxon>Pezizomycotina</taxon>
        <taxon>Dothideomycetes</taxon>
        <taxon>Pleosporomycetidae</taxon>
        <taxon>Pleosporales</taxon>
        <taxon>Massarineae</taxon>
        <taxon>Periconiaceae</taxon>
        <taxon>Periconia</taxon>
    </lineage>
</organism>
<evidence type="ECO:0000313" key="2">
    <source>
        <dbReference type="Proteomes" id="UP001152607"/>
    </source>
</evidence>
<accession>A0A9W4UQ08</accession>
<protein>
    <submittedName>
        <fullName evidence="1">Uncharacterized protein</fullName>
    </submittedName>
</protein>
<reference evidence="1" key="1">
    <citation type="submission" date="2023-01" db="EMBL/GenBank/DDBJ databases">
        <authorList>
            <person name="Van Ghelder C."/>
            <person name="Rancurel C."/>
        </authorList>
    </citation>
    <scope>NUCLEOTIDE SEQUENCE</scope>
    <source>
        <strain evidence="1">CNCM I-4278</strain>
    </source>
</reference>
<name>A0A9W4UQ08_9PLEO</name>